<gene>
    <name evidence="7" type="ORF">BOKJ2_LOCUS5663</name>
</gene>
<evidence type="ECO:0000256" key="2">
    <source>
        <dbReference type="ARBA" id="ARBA00022900"/>
    </source>
</evidence>
<evidence type="ECO:0000259" key="6">
    <source>
        <dbReference type="Pfam" id="PF01826"/>
    </source>
</evidence>
<feature type="compositionally biased region" description="Basic and acidic residues" evidence="4">
    <location>
        <begin position="98"/>
        <end position="109"/>
    </location>
</feature>
<keyword evidence="5" id="KW-0732">Signal</keyword>
<dbReference type="Pfam" id="PF01826">
    <property type="entry name" value="TIL"/>
    <property type="match status" value="1"/>
</dbReference>
<sequence>MADKFVFFVTLASVILASYLTYAKNSTVKCHKNAEFVKCASPCPLTCLDVLEKTTPSCTEKCKPDCVCKKGYATSRGYCIKEKECKESYKPHKSSKSSKKESKKDDKKDKKSKCPQHADYKRCSSLCPPTCASIQAKDRKRIIDRSIMLLYKRKELRRE</sequence>
<dbReference type="AlphaFoldDB" id="A0A811KGX2"/>
<evidence type="ECO:0000256" key="5">
    <source>
        <dbReference type="SAM" id="SignalP"/>
    </source>
</evidence>
<feature type="signal peptide" evidence="5">
    <location>
        <begin position="1"/>
        <end position="17"/>
    </location>
</feature>
<keyword evidence="3" id="KW-1015">Disulfide bond</keyword>
<organism evidence="7 8">
    <name type="scientific">Bursaphelenchus okinawaensis</name>
    <dbReference type="NCBI Taxonomy" id="465554"/>
    <lineage>
        <taxon>Eukaryota</taxon>
        <taxon>Metazoa</taxon>
        <taxon>Ecdysozoa</taxon>
        <taxon>Nematoda</taxon>
        <taxon>Chromadorea</taxon>
        <taxon>Rhabditida</taxon>
        <taxon>Tylenchina</taxon>
        <taxon>Tylenchomorpha</taxon>
        <taxon>Aphelenchoidea</taxon>
        <taxon>Aphelenchoididae</taxon>
        <taxon>Bursaphelenchus</taxon>
    </lineage>
</organism>
<dbReference type="InterPro" id="IPR002919">
    <property type="entry name" value="TIL_dom"/>
</dbReference>
<comment type="caution">
    <text evidence="7">The sequence shown here is derived from an EMBL/GenBank/DDBJ whole genome shotgun (WGS) entry which is preliminary data.</text>
</comment>
<reference evidence="7" key="1">
    <citation type="submission" date="2020-09" db="EMBL/GenBank/DDBJ databases">
        <authorList>
            <person name="Kikuchi T."/>
        </authorList>
    </citation>
    <scope>NUCLEOTIDE SEQUENCE</scope>
    <source>
        <strain evidence="7">SH1</strain>
    </source>
</reference>
<dbReference type="SUPFAM" id="SSF57567">
    <property type="entry name" value="Serine protease inhibitors"/>
    <property type="match status" value="1"/>
</dbReference>
<keyword evidence="8" id="KW-1185">Reference proteome</keyword>
<evidence type="ECO:0000313" key="8">
    <source>
        <dbReference type="Proteomes" id="UP000614601"/>
    </source>
</evidence>
<evidence type="ECO:0000313" key="7">
    <source>
        <dbReference type="EMBL" id="CAD5214578.1"/>
    </source>
</evidence>
<proteinExistence type="predicted"/>
<protein>
    <recommendedName>
        <fullName evidence="6">TIL domain-containing protein</fullName>
    </recommendedName>
</protein>
<dbReference type="PANTHER" id="PTHR23259">
    <property type="entry name" value="RIDDLE"/>
    <property type="match status" value="1"/>
</dbReference>
<feature type="chain" id="PRO_5035594992" description="TIL domain-containing protein" evidence="5">
    <location>
        <begin position="18"/>
        <end position="159"/>
    </location>
</feature>
<dbReference type="OrthoDB" id="5945029at2759"/>
<accession>A0A811KGX2</accession>
<evidence type="ECO:0000256" key="3">
    <source>
        <dbReference type="ARBA" id="ARBA00023157"/>
    </source>
</evidence>
<dbReference type="GO" id="GO:0004867">
    <property type="term" value="F:serine-type endopeptidase inhibitor activity"/>
    <property type="evidence" value="ECO:0007669"/>
    <property type="project" value="UniProtKB-KW"/>
</dbReference>
<dbReference type="InterPro" id="IPR051368">
    <property type="entry name" value="SerProtInhib-TIL_Domain"/>
</dbReference>
<feature type="domain" description="TIL" evidence="6">
    <location>
        <begin position="30"/>
        <end position="85"/>
    </location>
</feature>
<feature type="region of interest" description="Disordered" evidence="4">
    <location>
        <begin position="87"/>
        <end position="129"/>
    </location>
</feature>
<dbReference type="InterPro" id="IPR036084">
    <property type="entry name" value="Ser_inhib-like_sf"/>
</dbReference>
<evidence type="ECO:0000256" key="1">
    <source>
        <dbReference type="ARBA" id="ARBA00022690"/>
    </source>
</evidence>
<evidence type="ECO:0000256" key="4">
    <source>
        <dbReference type="SAM" id="MobiDB-lite"/>
    </source>
</evidence>
<name>A0A811KGX2_9BILA</name>
<keyword evidence="2" id="KW-0722">Serine protease inhibitor</keyword>
<dbReference type="Proteomes" id="UP000614601">
    <property type="component" value="Unassembled WGS sequence"/>
</dbReference>
<dbReference type="EMBL" id="CAJFCW020000003">
    <property type="protein sequence ID" value="CAG9102952.1"/>
    <property type="molecule type" value="Genomic_DNA"/>
</dbReference>
<dbReference type="Proteomes" id="UP000783686">
    <property type="component" value="Unassembled WGS sequence"/>
</dbReference>
<dbReference type="EMBL" id="CAJFDH010000003">
    <property type="protein sequence ID" value="CAD5214578.1"/>
    <property type="molecule type" value="Genomic_DNA"/>
</dbReference>
<keyword evidence="1" id="KW-0646">Protease inhibitor</keyword>
<dbReference type="Gene3D" id="2.10.25.10">
    <property type="entry name" value="Laminin"/>
    <property type="match status" value="1"/>
</dbReference>
<dbReference type="CDD" id="cd19941">
    <property type="entry name" value="TIL"/>
    <property type="match status" value="1"/>
</dbReference>
<dbReference type="PANTHER" id="PTHR23259:SF70">
    <property type="entry name" value="ACCESSORY GLAND PROTEIN ACP62F-RELATED"/>
    <property type="match status" value="1"/>
</dbReference>